<gene>
    <name evidence="2" type="ORF">AcdelDRAFT_2450</name>
</gene>
<dbReference type="EMBL" id="ACQT01000082">
    <property type="protein sequence ID" value="EER59995.1"/>
    <property type="molecule type" value="Genomic_DNA"/>
</dbReference>
<dbReference type="AlphaFoldDB" id="C5T6C0"/>
<feature type="compositionally biased region" description="Low complexity" evidence="1">
    <location>
        <begin position="1"/>
        <end position="24"/>
    </location>
</feature>
<accession>C5T6C0</accession>
<protein>
    <submittedName>
        <fullName evidence="2">Uncharacterized protein</fullName>
    </submittedName>
</protein>
<feature type="region of interest" description="Disordered" evidence="1">
    <location>
        <begin position="1"/>
        <end position="31"/>
    </location>
</feature>
<sequence>MAAVSAPAGACPAGAAHAGAAAAPLPEKDLQ</sequence>
<evidence type="ECO:0000313" key="2">
    <source>
        <dbReference type="EMBL" id="EER59995.1"/>
    </source>
</evidence>
<dbReference type="Proteomes" id="UP000003856">
    <property type="component" value="Unassembled WGS sequence"/>
</dbReference>
<proteinExistence type="predicted"/>
<evidence type="ECO:0000256" key="1">
    <source>
        <dbReference type="SAM" id="MobiDB-lite"/>
    </source>
</evidence>
<keyword evidence="3" id="KW-1185">Reference proteome</keyword>
<evidence type="ECO:0000313" key="3">
    <source>
        <dbReference type="Proteomes" id="UP000003856"/>
    </source>
</evidence>
<comment type="caution">
    <text evidence="2">The sequence shown here is derived from an EMBL/GenBank/DDBJ whole genome shotgun (WGS) entry which is preliminary data.</text>
</comment>
<name>C5T6C0_ACIDE</name>
<organism evidence="2 3">
    <name type="scientific">Acidovorax delafieldii 2AN</name>
    <dbReference type="NCBI Taxonomy" id="573060"/>
    <lineage>
        <taxon>Bacteria</taxon>
        <taxon>Pseudomonadati</taxon>
        <taxon>Pseudomonadota</taxon>
        <taxon>Betaproteobacteria</taxon>
        <taxon>Burkholderiales</taxon>
        <taxon>Comamonadaceae</taxon>
        <taxon>Acidovorax</taxon>
    </lineage>
</organism>
<reference evidence="2 3" key="1">
    <citation type="submission" date="2009-05" db="EMBL/GenBank/DDBJ databases">
        <title>The draft genome of Acidovorax delafieldii 2AN.</title>
        <authorList>
            <consortium name="US DOE Joint Genome Institute (JGI-PGF)"/>
            <person name="Lucas S."/>
            <person name="Copeland A."/>
            <person name="Lapidus A."/>
            <person name="Glavina del Rio T."/>
            <person name="Tice H."/>
            <person name="Bruce D."/>
            <person name="Goodwin L."/>
            <person name="Pitluck S."/>
            <person name="Larimer F."/>
            <person name="Land M.L."/>
            <person name="Hauser L."/>
            <person name="Shelobolina E.S."/>
            <person name="Picardal F."/>
            <person name="Roden E."/>
            <person name="Emerson D."/>
        </authorList>
    </citation>
    <scope>NUCLEOTIDE SEQUENCE [LARGE SCALE GENOMIC DNA]</scope>
    <source>
        <strain evidence="2 3">2AN</strain>
    </source>
</reference>
<dbReference type="PATRIC" id="fig|573060.9.peg.2661"/>